<dbReference type="Pfam" id="PF13561">
    <property type="entry name" value="adh_short_C2"/>
    <property type="match status" value="1"/>
</dbReference>
<accession>A0A5N7MIA7</accession>
<dbReference type="InterPro" id="IPR051122">
    <property type="entry name" value="SDR_DHRS6-like"/>
</dbReference>
<dbReference type="PANTHER" id="PTHR43477:SF1">
    <property type="entry name" value="DIHYDROANTICAPSIN 7-DEHYDROGENASE"/>
    <property type="match status" value="1"/>
</dbReference>
<organism evidence="4 5">
    <name type="scientific">Microvirga tunisiensis</name>
    <dbReference type="NCBI Taxonomy" id="2108360"/>
    <lineage>
        <taxon>Bacteria</taxon>
        <taxon>Pseudomonadati</taxon>
        <taxon>Pseudomonadota</taxon>
        <taxon>Alphaproteobacteria</taxon>
        <taxon>Hyphomicrobiales</taxon>
        <taxon>Methylobacteriaceae</taxon>
        <taxon>Microvirga</taxon>
    </lineage>
</organism>
<keyword evidence="5" id="KW-1185">Reference proteome</keyword>
<dbReference type="EMBL" id="VOSK01000001">
    <property type="protein sequence ID" value="MPR23666.1"/>
    <property type="molecule type" value="Genomic_DNA"/>
</dbReference>
<dbReference type="InterPro" id="IPR036291">
    <property type="entry name" value="NAD(P)-bd_dom_sf"/>
</dbReference>
<evidence type="ECO:0000313" key="4">
    <source>
        <dbReference type="EMBL" id="MPR23666.1"/>
    </source>
</evidence>
<dbReference type="PANTHER" id="PTHR43477">
    <property type="entry name" value="DIHYDROANTICAPSIN 7-DEHYDROGENASE"/>
    <property type="match status" value="1"/>
</dbReference>
<evidence type="ECO:0000256" key="1">
    <source>
        <dbReference type="ARBA" id="ARBA00006484"/>
    </source>
</evidence>
<dbReference type="FunFam" id="3.40.50.720:FF:000084">
    <property type="entry name" value="Short-chain dehydrogenase reductase"/>
    <property type="match status" value="1"/>
</dbReference>
<reference evidence="4 5" key="1">
    <citation type="journal article" date="2019" name="Syst. Appl. Microbiol.">
        <title>Microvirga tunisiensis sp. nov., a root nodule symbiotic bacterium isolated from Lupinus micranthus and L. luteus grown in Northern Tunisia.</title>
        <authorList>
            <person name="Msaddak A."/>
            <person name="Rejili M."/>
            <person name="Duran D."/>
            <person name="Mars M."/>
            <person name="Palacios J.M."/>
            <person name="Ruiz-Argueso T."/>
            <person name="Rey L."/>
            <person name="Imperial J."/>
        </authorList>
    </citation>
    <scope>NUCLEOTIDE SEQUENCE [LARGE SCALE GENOMIC DNA]</scope>
    <source>
        <strain evidence="4 5">Lmie10</strain>
    </source>
</reference>
<dbReference type="InterPro" id="IPR002347">
    <property type="entry name" value="SDR_fam"/>
</dbReference>
<dbReference type="AlphaFoldDB" id="A0A5N7MIA7"/>
<dbReference type="InterPro" id="IPR057326">
    <property type="entry name" value="KR_dom"/>
</dbReference>
<evidence type="ECO:0000256" key="2">
    <source>
        <dbReference type="ARBA" id="ARBA00023002"/>
    </source>
</evidence>
<sequence length="279" mass="28890">MLNYGLSGRVVVVSGATSGIGLSTAVALARDGAHVAVLGTNEERMSAAMAQVREAAGGRAKSIGIIADVRQPAMLVDAAATVAKELGDVWGVIAAAGIASAVKPEDLSLEELNNVLAINVGGVLSTCQAFVRGMIERRSGSIVLIGSINSFGGQPGRMHYTASKHAVVGMVKNLAIDWGRHGVRVNGIAPGPVETPLIRRNIPPSFMANVFEDRIPLGRLARSEEIASASLMLLSDASSFVNGAMLVVDGGMTAGPFTRRQGADMGSRRLLEAGAYSEE</sequence>
<protein>
    <submittedName>
        <fullName evidence="4">SDR family oxidoreductase</fullName>
    </submittedName>
</protein>
<gene>
    <name evidence="4" type="ORF">FS320_00110</name>
</gene>
<dbReference type="Gene3D" id="3.40.50.720">
    <property type="entry name" value="NAD(P)-binding Rossmann-like Domain"/>
    <property type="match status" value="1"/>
</dbReference>
<comment type="caution">
    <text evidence="4">The sequence shown here is derived from an EMBL/GenBank/DDBJ whole genome shotgun (WGS) entry which is preliminary data.</text>
</comment>
<dbReference type="SUPFAM" id="SSF51735">
    <property type="entry name" value="NAD(P)-binding Rossmann-fold domains"/>
    <property type="match status" value="1"/>
</dbReference>
<feature type="domain" description="Ketoreductase" evidence="3">
    <location>
        <begin position="9"/>
        <end position="181"/>
    </location>
</feature>
<proteinExistence type="inferred from homology"/>
<dbReference type="OrthoDB" id="9805986at2"/>
<keyword evidence="2" id="KW-0560">Oxidoreductase</keyword>
<dbReference type="InterPro" id="IPR020904">
    <property type="entry name" value="Sc_DH/Rdtase_CS"/>
</dbReference>
<dbReference type="GO" id="GO:0016491">
    <property type="term" value="F:oxidoreductase activity"/>
    <property type="evidence" value="ECO:0007669"/>
    <property type="project" value="UniProtKB-KW"/>
</dbReference>
<dbReference type="SMART" id="SM00822">
    <property type="entry name" value="PKS_KR"/>
    <property type="match status" value="1"/>
</dbReference>
<comment type="similarity">
    <text evidence="1">Belongs to the short-chain dehydrogenases/reductases (SDR) family.</text>
</comment>
<evidence type="ECO:0000259" key="3">
    <source>
        <dbReference type="SMART" id="SM00822"/>
    </source>
</evidence>
<evidence type="ECO:0000313" key="5">
    <source>
        <dbReference type="Proteomes" id="UP000403266"/>
    </source>
</evidence>
<dbReference type="PROSITE" id="PS00061">
    <property type="entry name" value="ADH_SHORT"/>
    <property type="match status" value="1"/>
</dbReference>
<dbReference type="PRINTS" id="PR00081">
    <property type="entry name" value="GDHRDH"/>
</dbReference>
<dbReference type="RefSeq" id="WP_152708583.1">
    <property type="nucleotide sequence ID" value="NZ_VOSJ01000001.1"/>
</dbReference>
<name>A0A5N7MIA7_9HYPH</name>
<dbReference type="Proteomes" id="UP000403266">
    <property type="component" value="Unassembled WGS sequence"/>
</dbReference>
<dbReference type="CDD" id="cd05233">
    <property type="entry name" value="SDR_c"/>
    <property type="match status" value="1"/>
</dbReference>